<protein>
    <submittedName>
        <fullName evidence="1">Uncharacterized protein</fullName>
    </submittedName>
</protein>
<dbReference type="OrthoDB" id="9895617at2759"/>
<dbReference type="InterPro" id="IPR022234">
    <property type="entry name" value="DUF3759"/>
</dbReference>
<dbReference type="AlphaFoldDB" id="A0A0A2KN92"/>
<evidence type="ECO:0000313" key="2">
    <source>
        <dbReference type="Proteomes" id="UP000030104"/>
    </source>
</evidence>
<keyword evidence="2" id="KW-1185">Reference proteome</keyword>
<dbReference type="EMBL" id="JQGA01001155">
    <property type="protein sequence ID" value="KGO69307.1"/>
    <property type="molecule type" value="Genomic_DNA"/>
</dbReference>
<dbReference type="HOGENOM" id="CLU_143683_2_1_1"/>
<reference evidence="1 2" key="1">
    <citation type="journal article" date="2015" name="Mol. Plant Microbe Interact.">
        <title>Genome, transcriptome, and functional analyses of Penicillium expansum provide new insights into secondary metabolism and pathogenicity.</title>
        <authorList>
            <person name="Ballester A.R."/>
            <person name="Marcet-Houben M."/>
            <person name="Levin E."/>
            <person name="Sela N."/>
            <person name="Selma-Lazaro C."/>
            <person name="Carmona L."/>
            <person name="Wisniewski M."/>
            <person name="Droby S."/>
            <person name="Gonzalez-Candelas L."/>
            <person name="Gabaldon T."/>
        </authorList>
    </citation>
    <scope>NUCLEOTIDE SEQUENCE [LARGE SCALE GENOMIC DNA]</scope>
    <source>
        <strain evidence="1 2">PHI-1</strain>
    </source>
</reference>
<comment type="caution">
    <text evidence="1">The sequence shown here is derived from an EMBL/GenBank/DDBJ whole genome shotgun (WGS) entry which is preliminary data.</text>
</comment>
<dbReference type="Proteomes" id="UP000030104">
    <property type="component" value="Unassembled WGS sequence"/>
</dbReference>
<dbReference type="PANTHER" id="PTHR37450">
    <property type="entry name" value="CIPC PROTEIN"/>
    <property type="match status" value="1"/>
</dbReference>
<dbReference type="STRING" id="40296.A0A0A2KN92"/>
<dbReference type="PANTHER" id="PTHR37450:SF1">
    <property type="entry name" value="CIPC PROTEIN"/>
    <property type="match status" value="1"/>
</dbReference>
<dbReference type="PhylomeDB" id="A0A0A2KN92"/>
<dbReference type="Pfam" id="PF12585">
    <property type="entry name" value="DUF3759"/>
    <property type="match status" value="1"/>
</dbReference>
<evidence type="ECO:0000313" key="1">
    <source>
        <dbReference type="EMBL" id="KGO69307.1"/>
    </source>
</evidence>
<sequence length="79" mass="8609">MEVLGGAAAFEGNVAYQDFVTENGHPISRVKAQQAFAGFIGGFVDRAIETKGFEYLHRDSVKAHAQQRVEPLLDGIYPA</sequence>
<gene>
    <name evidence="1" type="ORF">PITC_095060</name>
</gene>
<proteinExistence type="predicted"/>
<accession>A0A0A2KN92</accession>
<name>A0A0A2KN92_PENIT</name>
<organism evidence="1 2">
    <name type="scientific">Penicillium italicum</name>
    <name type="common">Blue mold</name>
    <dbReference type="NCBI Taxonomy" id="40296"/>
    <lineage>
        <taxon>Eukaryota</taxon>
        <taxon>Fungi</taxon>
        <taxon>Dikarya</taxon>
        <taxon>Ascomycota</taxon>
        <taxon>Pezizomycotina</taxon>
        <taxon>Eurotiomycetes</taxon>
        <taxon>Eurotiomycetidae</taxon>
        <taxon>Eurotiales</taxon>
        <taxon>Aspergillaceae</taxon>
        <taxon>Penicillium</taxon>
    </lineage>
</organism>